<dbReference type="Pfam" id="PF01370">
    <property type="entry name" value="Epimerase"/>
    <property type="match status" value="1"/>
</dbReference>
<feature type="domain" description="NAD-dependent epimerase/dehydratase" evidence="1">
    <location>
        <begin position="37"/>
        <end position="120"/>
    </location>
</feature>
<reference evidence="2" key="1">
    <citation type="submission" date="2021-01" db="EMBL/GenBank/DDBJ databases">
        <authorList>
            <person name="Corre E."/>
            <person name="Pelletier E."/>
            <person name="Niang G."/>
            <person name="Scheremetjew M."/>
            <person name="Finn R."/>
            <person name="Kale V."/>
            <person name="Holt S."/>
            <person name="Cochrane G."/>
            <person name="Meng A."/>
            <person name="Brown T."/>
            <person name="Cohen L."/>
        </authorList>
    </citation>
    <scope>NUCLEOTIDE SEQUENCE</scope>
    <source>
        <strain evidence="2">CCMP 769</strain>
    </source>
</reference>
<evidence type="ECO:0000259" key="1">
    <source>
        <dbReference type="Pfam" id="PF01370"/>
    </source>
</evidence>
<dbReference type="EMBL" id="HBHW01043865">
    <property type="protein sequence ID" value="CAE0065957.1"/>
    <property type="molecule type" value="Transcribed_RNA"/>
</dbReference>
<dbReference type="Gene3D" id="3.40.50.720">
    <property type="entry name" value="NAD(P)-binding Rossmann-like Domain"/>
    <property type="match status" value="1"/>
</dbReference>
<dbReference type="InterPro" id="IPR001509">
    <property type="entry name" value="Epimerase_deHydtase"/>
</dbReference>
<dbReference type="InterPro" id="IPR036291">
    <property type="entry name" value="NAD(P)-bd_dom_sf"/>
</dbReference>
<organism evidence="2">
    <name type="scientific">Rhodosorus marinus</name>
    <dbReference type="NCBI Taxonomy" id="101924"/>
    <lineage>
        <taxon>Eukaryota</taxon>
        <taxon>Rhodophyta</taxon>
        <taxon>Stylonematophyceae</taxon>
        <taxon>Stylonematales</taxon>
        <taxon>Stylonemataceae</taxon>
        <taxon>Rhodosorus</taxon>
    </lineage>
</organism>
<accession>A0A7S3A9H9</accession>
<protein>
    <recommendedName>
        <fullName evidence="1">NAD-dependent epimerase/dehydratase domain-containing protein</fullName>
    </recommendedName>
</protein>
<dbReference type="SUPFAM" id="SSF51735">
    <property type="entry name" value="NAD(P)-binding Rossmann-fold domains"/>
    <property type="match status" value="1"/>
</dbReference>
<evidence type="ECO:0000313" key="2">
    <source>
        <dbReference type="EMBL" id="CAE0065957.1"/>
    </source>
</evidence>
<dbReference type="AlphaFoldDB" id="A0A7S3A9H9"/>
<gene>
    <name evidence="2" type="ORF">RMAR00112_LOCUS34029</name>
</gene>
<proteinExistence type="predicted"/>
<sequence length="133" mass="14405">MDLGFVGSSFVGTSPRRVGRCRQQQVVMMAAGSSKRVLVIGGTRFSGLYLTKVLADSGHDVVLFNRGNTPVGDKSLMVPGETDEEFEARNARTSTIIGDRTDGEAMVAKLKDEDFDAIYDNNGRELDDSKVAN</sequence>
<name>A0A7S3A9H9_9RHOD</name>